<evidence type="ECO:0000256" key="1">
    <source>
        <dbReference type="SAM" id="MobiDB-lite"/>
    </source>
</evidence>
<accession>A0A521G142</accession>
<dbReference type="EMBL" id="NQJD01000018">
    <property type="protein sequence ID" value="TAA74754.1"/>
    <property type="molecule type" value="Genomic_DNA"/>
</dbReference>
<evidence type="ECO:0000313" key="2">
    <source>
        <dbReference type="EMBL" id="TAA74754.1"/>
    </source>
</evidence>
<feature type="compositionally biased region" description="Basic and acidic residues" evidence="1">
    <location>
        <begin position="78"/>
        <end position="95"/>
    </location>
</feature>
<organism evidence="2 3">
    <name type="scientific">Candidatus Electronema aureum</name>
    <dbReference type="NCBI Taxonomy" id="2005002"/>
    <lineage>
        <taxon>Bacteria</taxon>
        <taxon>Pseudomonadati</taxon>
        <taxon>Thermodesulfobacteriota</taxon>
        <taxon>Desulfobulbia</taxon>
        <taxon>Desulfobulbales</taxon>
        <taxon>Desulfobulbaceae</taxon>
        <taxon>Candidatus Electronema</taxon>
    </lineage>
</organism>
<evidence type="ECO:0000313" key="3">
    <source>
        <dbReference type="Proteomes" id="UP000316238"/>
    </source>
</evidence>
<name>A0A521G142_9BACT</name>
<dbReference type="PROSITE" id="PS51257">
    <property type="entry name" value="PROKAR_LIPOPROTEIN"/>
    <property type="match status" value="1"/>
</dbReference>
<proteinExistence type="predicted"/>
<feature type="region of interest" description="Disordered" evidence="1">
    <location>
        <begin position="60"/>
        <end position="95"/>
    </location>
</feature>
<evidence type="ECO:0008006" key="4">
    <source>
        <dbReference type="Google" id="ProtNLM"/>
    </source>
</evidence>
<protein>
    <recommendedName>
        <fullName evidence="4">Lipoprotein</fullName>
    </recommendedName>
</protein>
<dbReference type="Proteomes" id="UP000316238">
    <property type="component" value="Unassembled WGS sequence"/>
</dbReference>
<sequence length="95" mass="10497">MRTMRNKMKNISYLKATACGLALFGLLVGCSEENPGEEKKGVVEQASDKVAQKAVEQIQKPLNKANDSQALQNAQNQKMEEMVKDSGEQTDKPQQ</sequence>
<dbReference type="AlphaFoldDB" id="A0A521G142"/>
<keyword evidence="3" id="KW-1185">Reference proteome</keyword>
<comment type="caution">
    <text evidence="2">The sequence shown here is derived from an EMBL/GenBank/DDBJ whole genome shotgun (WGS) entry which is preliminary data.</text>
</comment>
<gene>
    <name evidence="2" type="ORF">CDV28_11828</name>
</gene>
<feature type="compositionally biased region" description="Polar residues" evidence="1">
    <location>
        <begin position="65"/>
        <end position="77"/>
    </location>
</feature>
<reference evidence="2" key="1">
    <citation type="submission" date="2017-07" db="EMBL/GenBank/DDBJ databases">
        <title>The cable genome - Insights into the physiology and evolution of filamentous bacteria capable of sulfide oxidation via long distance electron transfer.</title>
        <authorList>
            <person name="Thorup C."/>
            <person name="Bjerg J.T."/>
            <person name="Schreiber L."/>
            <person name="Nielsen L.P."/>
            <person name="Kjeldsen K.U."/>
            <person name="Boesen T."/>
            <person name="Boggild A."/>
            <person name="Meysman F."/>
            <person name="Geelhoed J."/>
            <person name="Schramm A."/>
        </authorList>
    </citation>
    <scope>NUCLEOTIDE SEQUENCE [LARGE SCALE GENOMIC DNA]</scope>
    <source>
        <strain evidence="2">GS</strain>
    </source>
</reference>